<feature type="region of interest" description="Disordered" evidence="2">
    <location>
        <begin position="146"/>
        <end position="187"/>
    </location>
</feature>
<organism evidence="3 4">
    <name type="scientific">Phytophthora sojae (strain P6497)</name>
    <name type="common">Soybean stem and root rot agent</name>
    <name type="synonym">Phytophthora megasperma f. sp. glycines</name>
    <dbReference type="NCBI Taxonomy" id="1094619"/>
    <lineage>
        <taxon>Eukaryota</taxon>
        <taxon>Sar</taxon>
        <taxon>Stramenopiles</taxon>
        <taxon>Oomycota</taxon>
        <taxon>Peronosporomycetes</taxon>
        <taxon>Peronosporales</taxon>
        <taxon>Peronosporaceae</taxon>
        <taxon>Phytophthora</taxon>
    </lineage>
</organism>
<sequence length="187" mass="21385">MRARFPQLKINRGTLSRICTRAKRTSELKELRALKEDHDTKAGLKGKEGKADDGSVLKEELSKLRTHLQLQLEDAKEATEELTKARTQLQVQEEETKRAQKQLKKAEQHVVVLQHMMSLKEAEASQLKFETNALRVQMRRERRKAATFGRQLDAANARNTELQQMLCEGAEDDEDTQETQGSEQTEG</sequence>
<dbReference type="SMR" id="G4ZFW8"/>
<evidence type="ECO:0000256" key="2">
    <source>
        <dbReference type="SAM" id="MobiDB-lite"/>
    </source>
</evidence>
<reference evidence="3 4" key="1">
    <citation type="journal article" date="2006" name="Science">
        <title>Phytophthora genome sequences uncover evolutionary origins and mechanisms of pathogenesis.</title>
        <authorList>
            <person name="Tyler B.M."/>
            <person name="Tripathy S."/>
            <person name="Zhang X."/>
            <person name="Dehal P."/>
            <person name="Jiang R.H."/>
            <person name="Aerts A."/>
            <person name="Arredondo F.D."/>
            <person name="Baxter L."/>
            <person name="Bensasson D."/>
            <person name="Beynon J.L."/>
            <person name="Chapman J."/>
            <person name="Damasceno C.M."/>
            <person name="Dorrance A.E."/>
            <person name="Dou D."/>
            <person name="Dickerman A.W."/>
            <person name="Dubchak I.L."/>
            <person name="Garbelotto M."/>
            <person name="Gijzen M."/>
            <person name="Gordon S.G."/>
            <person name="Govers F."/>
            <person name="Grunwald N.J."/>
            <person name="Huang W."/>
            <person name="Ivors K.L."/>
            <person name="Jones R.W."/>
            <person name="Kamoun S."/>
            <person name="Krampis K."/>
            <person name="Lamour K.H."/>
            <person name="Lee M.K."/>
            <person name="McDonald W.H."/>
            <person name="Medina M."/>
            <person name="Meijer H.J."/>
            <person name="Nordberg E.K."/>
            <person name="Maclean D.J."/>
            <person name="Ospina-Giraldo M.D."/>
            <person name="Morris P.F."/>
            <person name="Phuntumart V."/>
            <person name="Putnam N.H."/>
            <person name="Rash S."/>
            <person name="Rose J.K."/>
            <person name="Sakihama Y."/>
            <person name="Salamov A.A."/>
            <person name="Savidor A."/>
            <person name="Scheuring C.F."/>
            <person name="Smith B.M."/>
            <person name="Sobral B.W."/>
            <person name="Terry A."/>
            <person name="Torto-Alalibo T.A."/>
            <person name="Win J."/>
            <person name="Xu Z."/>
            <person name="Zhang H."/>
            <person name="Grigoriev I.V."/>
            <person name="Rokhsar D.S."/>
            <person name="Boore J.L."/>
        </authorList>
    </citation>
    <scope>NUCLEOTIDE SEQUENCE [LARGE SCALE GENOMIC DNA]</scope>
    <source>
        <strain evidence="3 4">P6497</strain>
    </source>
</reference>
<keyword evidence="4" id="KW-1185">Reference proteome</keyword>
<dbReference type="KEGG" id="psoj:PHYSODRAFT_247942"/>
<evidence type="ECO:0000313" key="4">
    <source>
        <dbReference type="Proteomes" id="UP000002640"/>
    </source>
</evidence>
<name>G4ZFW8_PHYSP</name>
<dbReference type="Proteomes" id="UP000002640">
    <property type="component" value="Unassembled WGS sequence"/>
</dbReference>
<accession>G4ZFW8</accession>
<protein>
    <submittedName>
        <fullName evidence="3">Uncharacterized protein</fullName>
    </submittedName>
</protein>
<gene>
    <name evidence="3" type="ORF">PHYSODRAFT_247942</name>
</gene>
<proteinExistence type="predicted"/>
<dbReference type="RefSeq" id="XP_009525710.1">
    <property type="nucleotide sequence ID" value="XM_009527415.1"/>
</dbReference>
<keyword evidence="1" id="KW-0175">Coiled coil</keyword>
<dbReference type="InParanoid" id="G4ZFW8"/>
<feature type="coiled-coil region" evidence="1">
    <location>
        <begin position="58"/>
        <end position="109"/>
    </location>
</feature>
<evidence type="ECO:0000256" key="1">
    <source>
        <dbReference type="SAM" id="Coils"/>
    </source>
</evidence>
<dbReference type="EMBL" id="JH159154">
    <property type="protein sequence ID" value="EGZ16652.1"/>
    <property type="molecule type" value="Genomic_DNA"/>
</dbReference>
<evidence type="ECO:0000313" key="3">
    <source>
        <dbReference type="EMBL" id="EGZ16652.1"/>
    </source>
</evidence>
<dbReference type="GeneID" id="20637776"/>
<dbReference type="AlphaFoldDB" id="G4ZFW8"/>
<feature type="compositionally biased region" description="Polar residues" evidence="2">
    <location>
        <begin position="178"/>
        <end position="187"/>
    </location>
</feature>